<feature type="transmembrane region" description="Helical" evidence="2">
    <location>
        <begin position="16"/>
        <end position="35"/>
    </location>
</feature>
<dbReference type="InterPro" id="IPR011990">
    <property type="entry name" value="TPR-like_helical_dom_sf"/>
</dbReference>
<dbReference type="PROSITE" id="PS50005">
    <property type="entry name" value="TPR"/>
    <property type="match status" value="1"/>
</dbReference>
<accession>A0A099I7D9</accession>
<evidence type="ECO:0000313" key="4">
    <source>
        <dbReference type="Proteomes" id="UP000030008"/>
    </source>
</evidence>
<dbReference type="EMBL" id="JQIF01000031">
    <property type="protein sequence ID" value="KGJ53864.1"/>
    <property type="molecule type" value="Genomic_DNA"/>
</dbReference>
<organism evidence="3 4">
    <name type="scientific">Clostridium innocuum</name>
    <dbReference type="NCBI Taxonomy" id="1522"/>
    <lineage>
        <taxon>Bacteria</taxon>
        <taxon>Bacillati</taxon>
        <taxon>Bacillota</taxon>
        <taxon>Clostridia</taxon>
        <taxon>Eubacteriales</taxon>
        <taxon>Clostridiaceae</taxon>
        <taxon>Clostridium</taxon>
    </lineage>
</organism>
<dbReference type="AlphaFoldDB" id="A0A099I7D9"/>
<dbReference type="Gene3D" id="1.25.40.10">
    <property type="entry name" value="Tetratricopeptide repeat domain"/>
    <property type="match status" value="1"/>
</dbReference>
<keyword evidence="2" id="KW-1133">Transmembrane helix</keyword>
<dbReference type="RefSeq" id="WP_044904732.1">
    <property type="nucleotide sequence ID" value="NZ_JQIF01000031.1"/>
</dbReference>
<gene>
    <name evidence="3" type="ORF">CIAN88_06895</name>
</gene>
<comment type="caution">
    <text evidence="3">The sequence shown here is derived from an EMBL/GenBank/DDBJ whole genome shotgun (WGS) entry which is preliminary data.</text>
</comment>
<dbReference type="SUPFAM" id="SSF48452">
    <property type="entry name" value="TPR-like"/>
    <property type="match status" value="1"/>
</dbReference>
<evidence type="ECO:0000256" key="2">
    <source>
        <dbReference type="SAM" id="Phobius"/>
    </source>
</evidence>
<name>A0A099I7D9_CLOIN</name>
<keyword evidence="2" id="KW-0472">Membrane</keyword>
<evidence type="ECO:0000256" key="1">
    <source>
        <dbReference type="PROSITE-ProRule" id="PRU00339"/>
    </source>
</evidence>
<keyword evidence="1" id="KW-0802">TPR repeat</keyword>
<feature type="repeat" description="TPR" evidence="1">
    <location>
        <begin position="219"/>
        <end position="252"/>
    </location>
</feature>
<keyword evidence="2" id="KW-0812">Transmembrane</keyword>
<feature type="transmembrane region" description="Helical" evidence="2">
    <location>
        <begin position="47"/>
        <end position="67"/>
    </location>
</feature>
<protein>
    <submittedName>
        <fullName evidence="3">Uncharacterized protein</fullName>
    </submittedName>
</protein>
<reference evidence="3 4" key="1">
    <citation type="submission" date="2014-08" db="EMBL/GenBank/DDBJ databases">
        <title>Clostridium innocuum, an unnegligible vancomycin-resistant pathogen causing extra-intestinal infections.</title>
        <authorList>
            <person name="Feng Y."/>
            <person name="Chiu C.-H."/>
        </authorList>
    </citation>
    <scope>NUCLEOTIDE SEQUENCE [LARGE SCALE GENOMIC DNA]</scope>
    <source>
        <strain evidence="3 4">AN88</strain>
    </source>
</reference>
<dbReference type="InterPro" id="IPR019734">
    <property type="entry name" value="TPR_rpt"/>
</dbReference>
<proteinExistence type="predicted"/>
<dbReference type="Proteomes" id="UP000030008">
    <property type="component" value="Unassembled WGS sequence"/>
</dbReference>
<sequence>MKKGLSRLTFSETTRRIITIAIYAFFTIYTLYKLLQEPSLEGKLCYGLLLIIFMGVALWAEYLRILYQKMITALNMDCDAGLAKHYYNILKKRDFMKSYRTTQLIFDTLYYQDIGKPQTCIELLESNEKTFRSSLDYLLIRNYTYFYSYYKLGNRTKVKHWYPEVMKLKDTKIKGSKVSPLYNWEFIEAVYLSCMKDYKKSLAKFKQIDTRYMNNREMAQYYTEFGKVYKELNDKENAVIMFTKAMETGKQLSSSREAGACFHRL</sequence>
<evidence type="ECO:0000313" key="3">
    <source>
        <dbReference type="EMBL" id="KGJ53864.1"/>
    </source>
</evidence>